<keyword evidence="5" id="KW-0472">Membrane</keyword>
<dbReference type="InterPro" id="IPR013604">
    <property type="entry name" value="7TM_chemorcpt"/>
</dbReference>
<dbReference type="InParanoid" id="A0A6I8TSR5"/>
<sequence>MNNMFIPSFIYGQILSSTLFMLMCLLQFYYTVSFSAQMTQRAEATAILLNESFYNDAGRCVEQSIEMFTLEMLHRDYRVRIYDCFALDFTLAHSAAATMTTYLILLVQFGLNNY</sequence>
<reference evidence="6" key="2">
    <citation type="submission" date="2020-05" db="UniProtKB">
        <authorList>
            <consortium name="EnsemblMetazoa"/>
        </authorList>
    </citation>
    <scope>IDENTIFICATION</scope>
    <source>
        <strain evidence="6">LVP_AGWG</strain>
    </source>
</reference>
<dbReference type="GO" id="GO:0005886">
    <property type="term" value="C:plasma membrane"/>
    <property type="evidence" value="ECO:0007669"/>
    <property type="project" value="UniProtKB-SubCell"/>
</dbReference>
<dbReference type="AlphaFoldDB" id="A0A6I8TSR5"/>
<accession>A0A6I8TSR5</accession>
<evidence type="ECO:0000313" key="7">
    <source>
        <dbReference type="Proteomes" id="UP000008820"/>
    </source>
</evidence>
<evidence type="ECO:0000256" key="1">
    <source>
        <dbReference type="ARBA" id="ARBA00004651"/>
    </source>
</evidence>
<dbReference type="Proteomes" id="UP000008820">
    <property type="component" value="Chromosome 3"/>
</dbReference>
<protein>
    <submittedName>
        <fullName evidence="6">Uncharacterized protein</fullName>
    </submittedName>
</protein>
<keyword evidence="7" id="KW-1185">Reference proteome</keyword>
<comment type="subcellular location">
    <subcellularLocation>
        <location evidence="1">Cell membrane</location>
        <topology evidence="1">Multi-pass membrane protein</topology>
    </subcellularLocation>
</comment>
<organism evidence="6 7">
    <name type="scientific">Aedes aegypti</name>
    <name type="common">Yellowfever mosquito</name>
    <name type="synonym">Culex aegypti</name>
    <dbReference type="NCBI Taxonomy" id="7159"/>
    <lineage>
        <taxon>Eukaryota</taxon>
        <taxon>Metazoa</taxon>
        <taxon>Ecdysozoa</taxon>
        <taxon>Arthropoda</taxon>
        <taxon>Hexapoda</taxon>
        <taxon>Insecta</taxon>
        <taxon>Pterygota</taxon>
        <taxon>Neoptera</taxon>
        <taxon>Endopterygota</taxon>
        <taxon>Diptera</taxon>
        <taxon>Nematocera</taxon>
        <taxon>Culicoidea</taxon>
        <taxon>Culicidae</taxon>
        <taxon>Culicinae</taxon>
        <taxon>Aedini</taxon>
        <taxon>Aedes</taxon>
        <taxon>Stegomyia</taxon>
    </lineage>
</organism>
<dbReference type="Pfam" id="PF08395">
    <property type="entry name" value="7tm_7"/>
    <property type="match status" value="1"/>
</dbReference>
<keyword evidence="3" id="KW-0812">Transmembrane</keyword>
<keyword evidence="4" id="KW-1133">Transmembrane helix</keyword>
<evidence type="ECO:0000256" key="5">
    <source>
        <dbReference type="ARBA" id="ARBA00023136"/>
    </source>
</evidence>
<evidence type="ECO:0000313" key="6">
    <source>
        <dbReference type="EnsemblMetazoa" id="AAEL017182-PC"/>
    </source>
</evidence>
<dbReference type="OrthoDB" id="6478931at2759"/>
<reference evidence="6 7" key="1">
    <citation type="submission" date="2017-06" db="EMBL/GenBank/DDBJ databases">
        <title>Aedes aegypti genome working group (AGWG) sequencing and assembly.</title>
        <authorList>
            <consortium name="Aedes aegypti Genome Working Group (AGWG)"/>
            <person name="Matthews B.J."/>
        </authorList>
    </citation>
    <scope>NUCLEOTIDE SEQUENCE [LARGE SCALE GENOMIC DNA]</scope>
    <source>
        <strain evidence="6 7">LVP_AGWG</strain>
    </source>
</reference>
<evidence type="ECO:0000256" key="4">
    <source>
        <dbReference type="ARBA" id="ARBA00022989"/>
    </source>
</evidence>
<gene>
    <name evidence="6" type="primary">23687602</name>
</gene>
<proteinExistence type="predicted"/>
<evidence type="ECO:0000256" key="2">
    <source>
        <dbReference type="ARBA" id="ARBA00022475"/>
    </source>
</evidence>
<dbReference type="GO" id="GO:0050909">
    <property type="term" value="P:sensory perception of taste"/>
    <property type="evidence" value="ECO:0007669"/>
    <property type="project" value="InterPro"/>
</dbReference>
<name>A0A6I8TSR5_AEDAE</name>
<dbReference type="EnsemblMetazoa" id="AAEL017182-RC">
    <property type="protein sequence ID" value="AAEL017182-PC"/>
    <property type="gene ID" value="AAEL017182"/>
</dbReference>
<evidence type="ECO:0000256" key="3">
    <source>
        <dbReference type="ARBA" id="ARBA00022692"/>
    </source>
</evidence>
<keyword evidence="2" id="KW-1003">Cell membrane</keyword>